<dbReference type="GO" id="GO:0046306">
    <property type="term" value="P:alkanesulfonate catabolic process"/>
    <property type="evidence" value="ECO:0007669"/>
    <property type="project" value="TreeGrafter"/>
</dbReference>
<evidence type="ECO:0000313" key="7">
    <source>
        <dbReference type="Proteomes" id="UP000198226"/>
    </source>
</evidence>
<keyword evidence="3" id="KW-0560">Oxidoreductase</keyword>
<name>A0A1C5HM77_9ACTN</name>
<protein>
    <submittedName>
        <fullName evidence="6">Probable F420-dependent oxidoreductase, MSMEG_2906 family</fullName>
    </submittedName>
</protein>
<dbReference type="PANTHER" id="PTHR42847:SF8">
    <property type="entry name" value="CONSERVED PROTEIN"/>
    <property type="match status" value="1"/>
</dbReference>
<dbReference type="Pfam" id="PF00296">
    <property type="entry name" value="Bac_luciferase"/>
    <property type="match status" value="1"/>
</dbReference>
<dbReference type="RefSeq" id="WP_089004281.1">
    <property type="nucleotide sequence ID" value="NZ_LRMV01000017.1"/>
</dbReference>
<dbReference type="Gene3D" id="3.20.20.30">
    <property type="entry name" value="Luciferase-like domain"/>
    <property type="match status" value="1"/>
</dbReference>
<dbReference type="PANTHER" id="PTHR42847">
    <property type="entry name" value="ALKANESULFONATE MONOOXYGENASE"/>
    <property type="match status" value="1"/>
</dbReference>
<evidence type="ECO:0000256" key="1">
    <source>
        <dbReference type="ARBA" id="ARBA00022630"/>
    </source>
</evidence>
<feature type="domain" description="Luciferase-like" evidence="5">
    <location>
        <begin position="12"/>
        <end position="231"/>
    </location>
</feature>
<evidence type="ECO:0000256" key="3">
    <source>
        <dbReference type="ARBA" id="ARBA00023002"/>
    </source>
</evidence>
<proteinExistence type="predicted"/>
<dbReference type="Proteomes" id="UP000198226">
    <property type="component" value="Chromosome I"/>
</dbReference>
<keyword evidence="2" id="KW-0288">FMN</keyword>
<dbReference type="AlphaFoldDB" id="A0A1C5HM77"/>
<keyword evidence="4" id="KW-0503">Monooxygenase</keyword>
<evidence type="ECO:0000256" key="2">
    <source>
        <dbReference type="ARBA" id="ARBA00022643"/>
    </source>
</evidence>
<evidence type="ECO:0000259" key="5">
    <source>
        <dbReference type="Pfam" id="PF00296"/>
    </source>
</evidence>
<organism evidence="6 7">
    <name type="scientific">Micromonospora rifamycinica</name>
    <dbReference type="NCBI Taxonomy" id="291594"/>
    <lineage>
        <taxon>Bacteria</taxon>
        <taxon>Bacillati</taxon>
        <taxon>Actinomycetota</taxon>
        <taxon>Actinomycetes</taxon>
        <taxon>Micromonosporales</taxon>
        <taxon>Micromonosporaceae</taxon>
        <taxon>Micromonospora</taxon>
    </lineage>
</organism>
<accession>A0A1C5HM77</accession>
<evidence type="ECO:0000313" key="6">
    <source>
        <dbReference type="EMBL" id="SCG47099.1"/>
    </source>
</evidence>
<sequence>MVRAGAHLWPGGVPDYRTWRAAVLRAEEMGVDCVFGYDHFHLPAVRRTPTGIVLAAEQPDVTNFEAWTALASWAEITTRAEIGLLVTGIGYRNPDLLADMARTVDHISAGRLILGVGAGWYEKDYRIYGYDYGTLRSRMDRFADGLRRIEHRLQHLRPPPVRPIPLLIGGAGVRRTLPLVARHADIWHCGLDPAAFRHRNALVKRYAAAVGRDDAGIERATTWRTAATADALLAEGVTLHVAELKPTGTGYDFTALAELVAWRDANREVPPSPRQQRRLA</sequence>
<dbReference type="InterPro" id="IPR011251">
    <property type="entry name" value="Luciferase-like_dom"/>
</dbReference>
<dbReference type="NCBIfam" id="TIGR03856">
    <property type="entry name" value="F420_MSMEG_2906"/>
    <property type="match status" value="1"/>
</dbReference>
<keyword evidence="1" id="KW-0285">Flavoprotein</keyword>
<dbReference type="SUPFAM" id="SSF51679">
    <property type="entry name" value="Bacterial luciferase-like"/>
    <property type="match status" value="1"/>
</dbReference>
<reference evidence="7" key="1">
    <citation type="submission" date="2016-06" db="EMBL/GenBank/DDBJ databases">
        <authorList>
            <person name="Varghese N."/>
            <person name="Submissions Spin"/>
        </authorList>
    </citation>
    <scope>NUCLEOTIDE SEQUENCE [LARGE SCALE GENOMIC DNA]</scope>
    <source>
        <strain evidence="7">DSM 44983</strain>
    </source>
</reference>
<keyword evidence="7" id="KW-1185">Reference proteome</keyword>
<dbReference type="InterPro" id="IPR050172">
    <property type="entry name" value="SsuD_RutA_monooxygenase"/>
</dbReference>
<dbReference type="OrthoDB" id="143323at2"/>
<gene>
    <name evidence="6" type="ORF">GA0070623_1433</name>
</gene>
<dbReference type="InterPro" id="IPR036661">
    <property type="entry name" value="Luciferase-like_sf"/>
</dbReference>
<dbReference type="GO" id="GO:0008726">
    <property type="term" value="F:alkanesulfonate monooxygenase activity"/>
    <property type="evidence" value="ECO:0007669"/>
    <property type="project" value="TreeGrafter"/>
</dbReference>
<dbReference type="EMBL" id="LT607752">
    <property type="protein sequence ID" value="SCG47099.1"/>
    <property type="molecule type" value="Genomic_DNA"/>
</dbReference>
<evidence type="ECO:0000256" key="4">
    <source>
        <dbReference type="ARBA" id="ARBA00023033"/>
    </source>
</evidence>
<dbReference type="InterPro" id="IPR022480">
    <property type="entry name" value="F420_MSMEG2906"/>
</dbReference>